<keyword evidence="12" id="KW-0325">Glycoprotein</keyword>
<reference evidence="16" key="1">
    <citation type="submission" date="2021-03" db="EMBL/GenBank/DDBJ databases">
        <authorList>
            <person name="Bekaert M."/>
        </authorList>
    </citation>
    <scope>NUCLEOTIDE SEQUENCE</scope>
</reference>
<keyword evidence="11" id="KW-0675">Receptor</keyword>
<comment type="subcellular location">
    <subcellularLocation>
        <location evidence="1">Membrane</location>
        <topology evidence="1">Single-pass type I membrane protein</topology>
    </subcellularLocation>
</comment>
<dbReference type="PANTHER" id="PTHR24365:SF530">
    <property type="entry name" value="MSTPROX-RELATED"/>
    <property type="match status" value="1"/>
</dbReference>
<comment type="similarity">
    <text evidence="2">Belongs to the Toll-like receptor family.</text>
</comment>
<keyword evidence="6 14" id="KW-0732">Signal</keyword>
<dbReference type="PROSITE" id="PS50104">
    <property type="entry name" value="TIR"/>
    <property type="match status" value="1"/>
</dbReference>
<evidence type="ECO:0000256" key="6">
    <source>
        <dbReference type="ARBA" id="ARBA00022729"/>
    </source>
</evidence>
<evidence type="ECO:0000313" key="16">
    <source>
        <dbReference type="EMBL" id="CAG2250178.1"/>
    </source>
</evidence>
<dbReference type="PANTHER" id="PTHR24365">
    <property type="entry name" value="TOLL-LIKE RECEPTOR"/>
    <property type="match status" value="1"/>
</dbReference>
<dbReference type="InterPro" id="IPR017241">
    <property type="entry name" value="Toll-like_receptor"/>
</dbReference>
<organism evidence="16 17">
    <name type="scientific">Mytilus edulis</name>
    <name type="common">Blue mussel</name>
    <dbReference type="NCBI Taxonomy" id="6550"/>
    <lineage>
        <taxon>Eukaryota</taxon>
        <taxon>Metazoa</taxon>
        <taxon>Spiralia</taxon>
        <taxon>Lophotrochozoa</taxon>
        <taxon>Mollusca</taxon>
        <taxon>Bivalvia</taxon>
        <taxon>Autobranchia</taxon>
        <taxon>Pteriomorphia</taxon>
        <taxon>Mytilida</taxon>
        <taxon>Mytiloidea</taxon>
        <taxon>Mytilidae</taxon>
        <taxon>Mytilinae</taxon>
        <taxon>Mytilus</taxon>
    </lineage>
</organism>
<dbReference type="SUPFAM" id="SSF52058">
    <property type="entry name" value="L domain-like"/>
    <property type="match status" value="2"/>
</dbReference>
<gene>
    <name evidence="16" type="ORF">MEDL_61906</name>
</gene>
<evidence type="ECO:0000259" key="15">
    <source>
        <dbReference type="PROSITE" id="PS50104"/>
    </source>
</evidence>
<dbReference type="OrthoDB" id="6120907at2759"/>
<accession>A0A8S3V698</accession>
<dbReference type="Gene3D" id="3.40.50.10140">
    <property type="entry name" value="Toll/interleukin-1 receptor homology (TIR) domain"/>
    <property type="match status" value="1"/>
</dbReference>
<evidence type="ECO:0000256" key="10">
    <source>
        <dbReference type="ARBA" id="ARBA00023136"/>
    </source>
</evidence>
<dbReference type="Pfam" id="PF01582">
    <property type="entry name" value="TIR"/>
    <property type="match status" value="1"/>
</dbReference>
<dbReference type="InterPro" id="IPR032675">
    <property type="entry name" value="LRR_dom_sf"/>
</dbReference>
<keyword evidence="3" id="KW-0399">Innate immunity</keyword>
<name>A0A8S3V698_MYTED</name>
<proteinExistence type="inferred from homology"/>
<dbReference type="Proteomes" id="UP000683360">
    <property type="component" value="Unassembled WGS sequence"/>
</dbReference>
<dbReference type="InterPro" id="IPR001611">
    <property type="entry name" value="Leu-rich_rpt"/>
</dbReference>
<evidence type="ECO:0000256" key="4">
    <source>
        <dbReference type="ARBA" id="ARBA00022614"/>
    </source>
</evidence>
<dbReference type="GO" id="GO:0045087">
    <property type="term" value="P:innate immune response"/>
    <property type="evidence" value="ECO:0007669"/>
    <property type="project" value="UniProtKB-KW"/>
</dbReference>
<dbReference type="SUPFAM" id="SSF52200">
    <property type="entry name" value="Toll/Interleukin receptor TIR domain"/>
    <property type="match status" value="1"/>
</dbReference>
<keyword evidence="7" id="KW-0677">Repeat</keyword>
<dbReference type="InterPro" id="IPR000483">
    <property type="entry name" value="Cys-rich_flank_reg_C"/>
</dbReference>
<dbReference type="GO" id="GO:0002224">
    <property type="term" value="P:toll-like receptor signaling pathway"/>
    <property type="evidence" value="ECO:0007669"/>
    <property type="project" value="InterPro"/>
</dbReference>
<keyword evidence="4" id="KW-0433">Leucine-rich repeat</keyword>
<evidence type="ECO:0000313" key="17">
    <source>
        <dbReference type="Proteomes" id="UP000683360"/>
    </source>
</evidence>
<dbReference type="EMBL" id="CAJPWZ010003043">
    <property type="protein sequence ID" value="CAG2250178.1"/>
    <property type="molecule type" value="Genomic_DNA"/>
</dbReference>
<feature type="transmembrane region" description="Helical" evidence="13">
    <location>
        <begin position="630"/>
        <end position="653"/>
    </location>
</feature>
<dbReference type="Pfam" id="PF13855">
    <property type="entry name" value="LRR_8"/>
    <property type="match status" value="1"/>
</dbReference>
<evidence type="ECO:0000256" key="7">
    <source>
        <dbReference type="ARBA" id="ARBA00022737"/>
    </source>
</evidence>
<evidence type="ECO:0000256" key="1">
    <source>
        <dbReference type="ARBA" id="ARBA00004479"/>
    </source>
</evidence>
<dbReference type="InterPro" id="IPR003591">
    <property type="entry name" value="Leu-rich_rpt_typical-subtyp"/>
</dbReference>
<dbReference type="SMART" id="SM00369">
    <property type="entry name" value="LRR_TYP"/>
    <property type="match status" value="3"/>
</dbReference>
<evidence type="ECO:0000256" key="13">
    <source>
        <dbReference type="SAM" id="Phobius"/>
    </source>
</evidence>
<evidence type="ECO:0000256" key="8">
    <source>
        <dbReference type="ARBA" id="ARBA00022859"/>
    </source>
</evidence>
<dbReference type="PIRSF" id="PIRSF037595">
    <property type="entry name" value="Toll-like_receptor"/>
    <property type="match status" value="1"/>
</dbReference>
<feature type="chain" id="PRO_5035823459" description="TIR domain-containing protein" evidence="14">
    <location>
        <begin position="21"/>
        <end position="830"/>
    </location>
</feature>
<evidence type="ECO:0000256" key="12">
    <source>
        <dbReference type="ARBA" id="ARBA00023180"/>
    </source>
</evidence>
<feature type="signal peptide" evidence="14">
    <location>
        <begin position="1"/>
        <end position="20"/>
    </location>
</feature>
<evidence type="ECO:0000256" key="2">
    <source>
        <dbReference type="ARBA" id="ARBA00009634"/>
    </source>
</evidence>
<dbReference type="SMART" id="SM00255">
    <property type="entry name" value="TIR"/>
    <property type="match status" value="1"/>
</dbReference>
<sequence length="830" mass="96183">MNILRIVYLASLFLIDKSLSAKCTTTRTGNDVSTDCHGKGFRYVPKNIPNDTTYLDLSANELFVIFNFAFSRLKHVSSLKLSSAQISVIESNAFSGLVKLTSLDLCNNTLDIHSLPETVFDSLFFLRILDLSQNNFRYYPEKILVKLSELERLSINGINDQTFGNGFRSLRKLTYLKFEPCTITRMDNNTFDVFKNIQLKELIFQCKIRYVEPGALNPFKLIERLDISKNFNVRISYLLQLLNGLMDRIVTSIDFSHNFRTIPAADVLLASQFAMIGAVCVKEVDLTRNRIISIQSGGINLMKHKNCLEKLILKENSIWGDGSIAIEIVKLVNLRWLDISNQATIHVKTNAYKNKTCLRRLDMTDTNYSSDRLTFAFQLPRNLQYIDASYLGVKDSGLVNLNFTNAGKLDFLNLAGNKFVNCLGHFHGLSHLQTLDISDFNCSELDLKMISFMPYLKTLISRRTHLNVGLQNDVNGEFLKQLFGLKQIDFSENDFVTFNKHMFVSQYRSLISLDLSNNKFSKFPIPINKFSTLKKLSLVQNRIAFLQKSDMNQLENYQRDKQINFELLLNDNNFVCNCDSIDFVRWLQETKVTLDKNRNYSCVYIDNSKKTTVYAYTHLEFIESKCLSKVWLTITIILVVVFLLLFTASSLAYKYRITLHFWYLHIRRKYRHYTALEGDSKEYKYNAFVAYCTADEEWVCVSLVNYLEKTNGLSLCLHDRDFAAGRLIMDNIIDAIFESKKVVLVISKEFLKSSWCEFELDMARMKMFQDNRDMLVVVLLDKLSPSQMPISLQRIWNKVTCLEVDEIIYTNQNCNFEHLFWKRLYEAVVM</sequence>
<feature type="domain" description="TIR" evidence="15">
    <location>
        <begin position="683"/>
        <end position="828"/>
    </location>
</feature>
<evidence type="ECO:0000256" key="11">
    <source>
        <dbReference type="ARBA" id="ARBA00023170"/>
    </source>
</evidence>
<dbReference type="Gene3D" id="3.80.10.10">
    <property type="entry name" value="Ribonuclease Inhibitor"/>
    <property type="match status" value="1"/>
</dbReference>
<dbReference type="FunFam" id="3.40.50.10140:FF:000001">
    <property type="entry name" value="Toll-like receptor 2"/>
    <property type="match status" value="1"/>
</dbReference>
<dbReference type="AlphaFoldDB" id="A0A8S3V698"/>
<keyword evidence="9 13" id="KW-1133">Transmembrane helix</keyword>
<dbReference type="SMART" id="SM00082">
    <property type="entry name" value="LRRCT"/>
    <property type="match status" value="1"/>
</dbReference>
<evidence type="ECO:0000256" key="5">
    <source>
        <dbReference type="ARBA" id="ARBA00022692"/>
    </source>
</evidence>
<dbReference type="InterPro" id="IPR035897">
    <property type="entry name" value="Toll_tir_struct_dom_sf"/>
</dbReference>
<comment type="caution">
    <text evidence="16">The sequence shown here is derived from an EMBL/GenBank/DDBJ whole genome shotgun (WGS) entry which is preliminary data.</text>
</comment>
<keyword evidence="5 13" id="KW-0812">Transmembrane</keyword>
<keyword evidence="8" id="KW-0391">Immunity</keyword>
<dbReference type="GO" id="GO:0005886">
    <property type="term" value="C:plasma membrane"/>
    <property type="evidence" value="ECO:0007669"/>
    <property type="project" value="TreeGrafter"/>
</dbReference>
<evidence type="ECO:0000256" key="3">
    <source>
        <dbReference type="ARBA" id="ARBA00022588"/>
    </source>
</evidence>
<evidence type="ECO:0000256" key="9">
    <source>
        <dbReference type="ARBA" id="ARBA00022989"/>
    </source>
</evidence>
<evidence type="ECO:0000256" key="14">
    <source>
        <dbReference type="SAM" id="SignalP"/>
    </source>
</evidence>
<keyword evidence="17" id="KW-1185">Reference proteome</keyword>
<protein>
    <recommendedName>
        <fullName evidence="15">TIR domain-containing protein</fullName>
    </recommendedName>
</protein>
<dbReference type="GO" id="GO:0004888">
    <property type="term" value="F:transmembrane signaling receptor activity"/>
    <property type="evidence" value="ECO:0007669"/>
    <property type="project" value="InterPro"/>
</dbReference>
<keyword evidence="10 13" id="KW-0472">Membrane</keyword>
<dbReference type="InterPro" id="IPR000157">
    <property type="entry name" value="TIR_dom"/>
</dbReference>